<dbReference type="Gene3D" id="1.10.260.40">
    <property type="entry name" value="lambda repressor-like DNA-binding domains"/>
    <property type="match status" value="1"/>
</dbReference>
<dbReference type="InterPro" id="IPR010982">
    <property type="entry name" value="Lambda_DNA-bd_dom_sf"/>
</dbReference>
<sequence length="147" mass="16663">MAEADWDEVTYLRKRQPKASQLKSQKAVNAAQRSGGEIETSKKWTAAQNKQHSAARNTAKLDRETEELHHDKVGLDVGKLIQQGRQQKNFTQKELATKINEKQHVINDYEAGKAIPNQQILSKMERTLGIKLRGKNKGEPFTFGPKK</sequence>
<protein>
    <recommendedName>
        <fullName evidence="5">HTH cro/C1-type domain-containing protein</fullName>
    </recommendedName>
</protein>
<dbReference type="PROSITE" id="PS50943">
    <property type="entry name" value="HTH_CROC1"/>
    <property type="match status" value="1"/>
</dbReference>
<evidence type="ECO:0000256" key="2">
    <source>
        <dbReference type="ARBA" id="ARBA00023125"/>
    </source>
</evidence>
<dbReference type="GO" id="GO:0003677">
    <property type="term" value="F:DNA binding"/>
    <property type="evidence" value="ECO:0007669"/>
    <property type="project" value="UniProtKB-KW"/>
</dbReference>
<feature type="compositionally biased region" description="Polar residues" evidence="4">
    <location>
        <begin position="46"/>
        <end position="56"/>
    </location>
</feature>
<evidence type="ECO:0000256" key="1">
    <source>
        <dbReference type="ARBA" id="ARBA00023015"/>
    </source>
</evidence>
<feature type="compositionally biased region" description="Polar residues" evidence="4">
    <location>
        <begin position="18"/>
        <end position="27"/>
    </location>
</feature>
<accession>A0AAD9NH31</accession>
<feature type="region of interest" description="Disordered" evidence="4">
    <location>
        <begin position="16"/>
        <end position="59"/>
    </location>
</feature>
<reference evidence="6" key="1">
    <citation type="journal article" date="2023" name="Mol. Biol. Evol.">
        <title>Third-Generation Sequencing Reveals the Adaptive Role of the Epigenome in Three Deep-Sea Polychaetes.</title>
        <authorList>
            <person name="Perez M."/>
            <person name="Aroh O."/>
            <person name="Sun Y."/>
            <person name="Lan Y."/>
            <person name="Juniper S.K."/>
            <person name="Young C.R."/>
            <person name="Angers B."/>
            <person name="Qian P.Y."/>
        </authorList>
    </citation>
    <scope>NUCLEOTIDE SEQUENCE</scope>
    <source>
        <strain evidence="6">P08H-3</strain>
    </source>
</reference>
<dbReference type="InterPro" id="IPR001387">
    <property type="entry name" value="Cro/C1-type_HTH"/>
</dbReference>
<keyword evidence="7" id="KW-1185">Reference proteome</keyword>
<dbReference type="EMBL" id="JAODUP010000021">
    <property type="protein sequence ID" value="KAK2168026.1"/>
    <property type="molecule type" value="Genomic_DNA"/>
</dbReference>
<name>A0AAD9NH31_9ANNE</name>
<evidence type="ECO:0000313" key="7">
    <source>
        <dbReference type="Proteomes" id="UP001208570"/>
    </source>
</evidence>
<dbReference type="Pfam" id="PF08523">
    <property type="entry name" value="MBF1"/>
    <property type="match status" value="1"/>
</dbReference>
<dbReference type="SUPFAM" id="SSF47413">
    <property type="entry name" value="lambda repressor-like DNA-binding domains"/>
    <property type="match status" value="1"/>
</dbReference>
<dbReference type="GO" id="GO:0005634">
    <property type="term" value="C:nucleus"/>
    <property type="evidence" value="ECO:0007669"/>
    <property type="project" value="TreeGrafter"/>
</dbReference>
<dbReference type="CDD" id="cd00093">
    <property type="entry name" value="HTH_XRE"/>
    <property type="match status" value="1"/>
</dbReference>
<dbReference type="PANTHER" id="PTHR10245:SF15">
    <property type="entry name" value="ENDOTHELIAL DIFFERENTIATION-RELATED FACTOR 1"/>
    <property type="match status" value="1"/>
</dbReference>
<dbReference type="Pfam" id="PF01381">
    <property type="entry name" value="HTH_3"/>
    <property type="match status" value="1"/>
</dbReference>
<dbReference type="FunFam" id="1.10.260.40:FF:000015">
    <property type="entry name" value="Endothelial differentiation-related factor 1"/>
    <property type="match status" value="1"/>
</dbReference>
<keyword evidence="2" id="KW-0238">DNA-binding</keyword>
<evidence type="ECO:0000256" key="3">
    <source>
        <dbReference type="ARBA" id="ARBA00023163"/>
    </source>
</evidence>
<gene>
    <name evidence="6" type="ORF">LSH36_21g05009</name>
</gene>
<keyword evidence="1" id="KW-0805">Transcription regulation</keyword>
<dbReference type="SMART" id="SM00530">
    <property type="entry name" value="HTH_XRE"/>
    <property type="match status" value="1"/>
</dbReference>
<evidence type="ECO:0000313" key="6">
    <source>
        <dbReference type="EMBL" id="KAK2168026.1"/>
    </source>
</evidence>
<dbReference type="InterPro" id="IPR013729">
    <property type="entry name" value="MBF1_N"/>
</dbReference>
<dbReference type="Proteomes" id="UP001208570">
    <property type="component" value="Unassembled WGS sequence"/>
</dbReference>
<feature type="domain" description="HTH cro/C1-type" evidence="5">
    <location>
        <begin position="81"/>
        <end position="135"/>
    </location>
</feature>
<keyword evidence="3" id="KW-0804">Transcription</keyword>
<dbReference type="PANTHER" id="PTHR10245">
    <property type="entry name" value="ENDOTHELIAL DIFFERENTIATION-RELATED FACTOR 1 MULTIPROTEIN BRIDGING FACTOR 1"/>
    <property type="match status" value="1"/>
</dbReference>
<dbReference type="AlphaFoldDB" id="A0AAD9NH31"/>
<comment type="caution">
    <text evidence="6">The sequence shown here is derived from an EMBL/GenBank/DDBJ whole genome shotgun (WGS) entry which is preliminary data.</text>
</comment>
<evidence type="ECO:0000259" key="5">
    <source>
        <dbReference type="PROSITE" id="PS50943"/>
    </source>
</evidence>
<organism evidence="6 7">
    <name type="scientific">Paralvinella palmiformis</name>
    <dbReference type="NCBI Taxonomy" id="53620"/>
    <lineage>
        <taxon>Eukaryota</taxon>
        <taxon>Metazoa</taxon>
        <taxon>Spiralia</taxon>
        <taxon>Lophotrochozoa</taxon>
        <taxon>Annelida</taxon>
        <taxon>Polychaeta</taxon>
        <taxon>Sedentaria</taxon>
        <taxon>Canalipalpata</taxon>
        <taxon>Terebellida</taxon>
        <taxon>Terebelliformia</taxon>
        <taxon>Alvinellidae</taxon>
        <taxon>Paralvinella</taxon>
    </lineage>
</organism>
<evidence type="ECO:0000256" key="4">
    <source>
        <dbReference type="SAM" id="MobiDB-lite"/>
    </source>
</evidence>
<proteinExistence type="predicted"/>